<feature type="transmembrane region" description="Helical" evidence="3">
    <location>
        <begin position="308"/>
        <end position="327"/>
    </location>
</feature>
<protein>
    <recommendedName>
        <fullName evidence="1">diguanylate cyclase</fullName>
        <ecNumber evidence="1">2.7.7.65</ecNumber>
    </recommendedName>
</protein>
<dbReference type="Gene3D" id="6.10.340.10">
    <property type="match status" value="1"/>
</dbReference>
<dbReference type="RefSeq" id="WP_152298956.1">
    <property type="nucleotide sequence ID" value="NZ_CP041166.1"/>
</dbReference>
<evidence type="ECO:0000259" key="4">
    <source>
        <dbReference type="PROSITE" id="PS50887"/>
    </source>
</evidence>
<evidence type="ECO:0000256" key="2">
    <source>
        <dbReference type="ARBA" id="ARBA00034247"/>
    </source>
</evidence>
<dbReference type="GO" id="GO:0043709">
    <property type="term" value="P:cell adhesion involved in single-species biofilm formation"/>
    <property type="evidence" value="ECO:0007669"/>
    <property type="project" value="TreeGrafter"/>
</dbReference>
<name>A0AAJ4DM81_9BACT</name>
<dbReference type="NCBIfam" id="TIGR00254">
    <property type="entry name" value="GGDEF"/>
    <property type="match status" value="1"/>
</dbReference>
<keyword evidence="3" id="KW-0812">Transmembrane</keyword>
<dbReference type="GO" id="GO:0052621">
    <property type="term" value="F:diguanylate cyclase activity"/>
    <property type="evidence" value="ECO:0007669"/>
    <property type="project" value="UniProtKB-EC"/>
</dbReference>
<reference evidence="6" key="1">
    <citation type="submission" date="2019-06" db="EMBL/GenBank/DDBJ databases">
        <title>Sulfurimonas gotlandica sp. nov., a chemoautotrophic and psychrotolerant epsilonproteobacterium isolated from a pelagic redoxcline, and an emended description of the genus Sulfurimonas.</title>
        <authorList>
            <person name="Wang S."/>
            <person name="Jiang L."/>
            <person name="Shao Z."/>
        </authorList>
    </citation>
    <scope>NUCLEOTIDE SEQUENCE [LARGE SCALE GENOMIC DNA]</scope>
    <source>
        <strain evidence="6">1-1N</strain>
    </source>
</reference>
<dbReference type="SUPFAM" id="SSF55073">
    <property type="entry name" value="Nucleotide cyclase"/>
    <property type="match status" value="1"/>
</dbReference>
<accession>A0AAJ4DM81</accession>
<gene>
    <name evidence="5" type="ORF">FJR47_02800</name>
</gene>
<dbReference type="KEGG" id="suln:FJR47_02800"/>
<dbReference type="SMART" id="SM00267">
    <property type="entry name" value="GGDEF"/>
    <property type="match status" value="1"/>
</dbReference>
<evidence type="ECO:0000313" key="6">
    <source>
        <dbReference type="Proteomes" id="UP000326061"/>
    </source>
</evidence>
<dbReference type="AlphaFoldDB" id="A0AAJ4DM81"/>
<evidence type="ECO:0000313" key="5">
    <source>
        <dbReference type="EMBL" id="QFR42893.1"/>
    </source>
</evidence>
<dbReference type="InterPro" id="IPR043128">
    <property type="entry name" value="Rev_trsase/Diguanyl_cyclase"/>
</dbReference>
<dbReference type="EC" id="2.7.7.65" evidence="1"/>
<keyword evidence="3" id="KW-1133">Transmembrane helix</keyword>
<dbReference type="InterPro" id="IPR029787">
    <property type="entry name" value="Nucleotide_cyclase"/>
</dbReference>
<proteinExistence type="predicted"/>
<dbReference type="Gene3D" id="3.30.70.270">
    <property type="match status" value="1"/>
</dbReference>
<dbReference type="FunFam" id="3.30.70.270:FF:000001">
    <property type="entry name" value="Diguanylate cyclase domain protein"/>
    <property type="match status" value="1"/>
</dbReference>
<dbReference type="EMBL" id="CP041166">
    <property type="protein sequence ID" value="QFR42893.1"/>
    <property type="molecule type" value="Genomic_DNA"/>
</dbReference>
<dbReference type="InterPro" id="IPR000160">
    <property type="entry name" value="GGDEF_dom"/>
</dbReference>
<evidence type="ECO:0000256" key="1">
    <source>
        <dbReference type="ARBA" id="ARBA00012528"/>
    </source>
</evidence>
<feature type="domain" description="GGDEF" evidence="4">
    <location>
        <begin position="412"/>
        <end position="540"/>
    </location>
</feature>
<dbReference type="CDD" id="cd01949">
    <property type="entry name" value="GGDEF"/>
    <property type="match status" value="1"/>
</dbReference>
<dbReference type="PROSITE" id="PS50887">
    <property type="entry name" value="GGDEF"/>
    <property type="match status" value="1"/>
</dbReference>
<comment type="catalytic activity">
    <reaction evidence="2">
        <text>2 GTP = 3',3'-c-di-GMP + 2 diphosphate</text>
        <dbReference type="Rhea" id="RHEA:24898"/>
        <dbReference type="ChEBI" id="CHEBI:33019"/>
        <dbReference type="ChEBI" id="CHEBI:37565"/>
        <dbReference type="ChEBI" id="CHEBI:58805"/>
        <dbReference type="EC" id="2.7.7.65"/>
    </reaction>
</comment>
<dbReference type="Pfam" id="PF00990">
    <property type="entry name" value="GGDEF"/>
    <property type="match status" value="1"/>
</dbReference>
<evidence type="ECO:0000256" key="3">
    <source>
        <dbReference type="SAM" id="Phobius"/>
    </source>
</evidence>
<dbReference type="Proteomes" id="UP000326061">
    <property type="component" value="Chromosome"/>
</dbReference>
<keyword evidence="3" id="KW-0472">Membrane</keyword>
<dbReference type="PANTHER" id="PTHR45138:SF9">
    <property type="entry name" value="DIGUANYLATE CYCLASE DGCM-RELATED"/>
    <property type="match status" value="1"/>
</dbReference>
<keyword evidence="6" id="KW-1185">Reference proteome</keyword>
<dbReference type="GO" id="GO:1902201">
    <property type="term" value="P:negative regulation of bacterial-type flagellum-dependent cell motility"/>
    <property type="evidence" value="ECO:0007669"/>
    <property type="project" value="TreeGrafter"/>
</dbReference>
<organism evidence="5 6">
    <name type="scientific">Sulfurimonas xiamenensis</name>
    <dbReference type="NCBI Taxonomy" id="2590021"/>
    <lineage>
        <taxon>Bacteria</taxon>
        <taxon>Pseudomonadati</taxon>
        <taxon>Campylobacterota</taxon>
        <taxon>Epsilonproteobacteria</taxon>
        <taxon>Campylobacterales</taxon>
        <taxon>Sulfurimonadaceae</taxon>
        <taxon>Sulfurimonas</taxon>
    </lineage>
</organism>
<dbReference type="GO" id="GO:0005886">
    <property type="term" value="C:plasma membrane"/>
    <property type="evidence" value="ECO:0007669"/>
    <property type="project" value="TreeGrafter"/>
</dbReference>
<dbReference type="PANTHER" id="PTHR45138">
    <property type="entry name" value="REGULATORY COMPONENTS OF SENSORY TRANSDUCTION SYSTEM"/>
    <property type="match status" value="1"/>
</dbReference>
<dbReference type="InterPro" id="IPR050469">
    <property type="entry name" value="Diguanylate_Cyclase"/>
</dbReference>
<sequence length="540" mass="63799">MKIKNSMYLFQIIFSLFIFFCLAISYTTYKNYYLNDLDEYIDKEIELYQKYLSSSLKLVSLKYEGNKNIFYNIHEKALQILKKNPDTDLATLKKELQNECKLKNFEIEAFLIDENYKIFDTTFTQDMGLNLSIIVEAKEYLDRTKKDGNIYIANNVSEDALDGKYKLYSYSKLKEGVFLELGFVDTEFHNNIFNALDKNLDLKLYRVTSVNGFQYYYDIAKRDSYISKKEYYQSLKKFDINKQSSDKIINTAREKKIIKDTQGKIIRVYVPILDYRKFVNSFWHYDIVMSFDIDISKKIETLEKFENIIIIFLTFMFMFLTFMFYWLNKNFTQPIKEIENAMTASKLVDNIKNENEIGHIAQAYNKLLTNLHNKIKKNRELIRIDFLTKAKNRKAYHENVLELLSLYKRYQIPFSIMLFDIDNFKEVNDTYGHSVGDDVLKDITRLVKSEIRESDFLYRVGGEEFVVLFPQTSLQSAKKVAEKIRKIIQNNLNTIENRTITISIGVCEVEADDIGDSLYKKVDQLLYKAKKSGKNRVCCE</sequence>